<evidence type="ECO:0000313" key="12">
    <source>
        <dbReference type="Proteomes" id="UP000663870"/>
    </source>
</evidence>
<dbReference type="GO" id="GO:0031398">
    <property type="term" value="P:positive regulation of protein ubiquitination"/>
    <property type="evidence" value="ECO:0007669"/>
    <property type="project" value="TreeGrafter"/>
</dbReference>
<dbReference type="AlphaFoldDB" id="A0A818RPI0"/>
<gene>
    <name evidence="11" type="ORF">FNK824_LOCUS6570</name>
    <name evidence="10" type="ORF">JXQ802_LOCUS28136</name>
    <name evidence="9" type="ORF">PYM288_LOCUS15175</name>
    <name evidence="8" type="ORF">SEV965_LOCUS10612</name>
</gene>
<protein>
    <recommendedName>
        <fullName evidence="7">RING-type domain-containing protein</fullName>
    </recommendedName>
</protein>
<evidence type="ECO:0000256" key="2">
    <source>
        <dbReference type="ARBA" id="ARBA00022723"/>
    </source>
</evidence>
<dbReference type="EMBL" id="CAJOBE010000574">
    <property type="protein sequence ID" value="CAF3661222.1"/>
    <property type="molecule type" value="Genomic_DNA"/>
</dbReference>
<keyword evidence="12" id="KW-1185">Reference proteome</keyword>
<dbReference type="GO" id="GO:0008270">
    <property type="term" value="F:zinc ion binding"/>
    <property type="evidence" value="ECO:0007669"/>
    <property type="project" value="UniProtKB-KW"/>
</dbReference>
<evidence type="ECO:0000256" key="6">
    <source>
        <dbReference type="SAM" id="MobiDB-lite"/>
    </source>
</evidence>
<organism evidence="11 13">
    <name type="scientific">Rotaria sordida</name>
    <dbReference type="NCBI Taxonomy" id="392033"/>
    <lineage>
        <taxon>Eukaryota</taxon>
        <taxon>Metazoa</taxon>
        <taxon>Spiralia</taxon>
        <taxon>Gnathifera</taxon>
        <taxon>Rotifera</taxon>
        <taxon>Eurotatoria</taxon>
        <taxon>Bdelloidea</taxon>
        <taxon>Philodinida</taxon>
        <taxon>Philodinidae</taxon>
        <taxon>Rotaria</taxon>
    </lineage>
</organism>
<accession>A0A818RPI0</accession>
<dbReference type="SMART" id="SM00238">
    <property type="entry name" value="BIR"/>
    <property type="match status" value="2"/>
</dbReference>
<dbReference type="Gene3D" id="3.30.40.10">
    <property type="entry name" value="Zinc/RING finger domain, C3HC4 (zinc finger)"/>
    <property type="match status" value="1"/>
</dbReference>
<keyword evidence="3 5" id="KW-0863">Zinc-finger</keyword>
<dbReference type="Proteomes" id="UP000663889">
    <property type="component" value="Unassembled WGS sequence"/>
</dbReference>
<dbReference type="GO" id="GO:0043066">
    <property type="term" value="P:negative regulation of apoptotic process"/>
    <property type="evidence" value="ECO:0007669"/>
    <property type="project" value="TreeGrafter"/>
</dbReference>
<comment type="similarity">
    <text evidence="1">Belongs to the IAP family.</text>
</comment>
<evidence type="ECO:0000313" key="11">
    <source>
        <dbReference type="EMBL" id="CAF3661222.1"/>
    </source>
</evidence>
<sequence length="438" mass="48974">MLKQVRRRTFSNWPHRDSPSRAQMIDAGFFNCNVGDRVICVYCNIICQQWTPHADDPCEIHKTLSPKCPYVMGKLTQRETTSISILNENFSSNCSSANAADDTIRSNEIVVTVACHSGFIEIPKRHATFANWPKETLPAVDDLVRAGFFYTGNKTIVTCFYCNGSLQNWGANDNPTIEHARWFPYCAYAKQLCGDDLYRKIQESKRAARERAQASDPTNNTNPSTQKLQITNESALSRFVAARLDLPISQRLLDQNFKLSIIKRCWEDQLRLKQDDFETDSDLLMACIILQKQIDHINGKKENIIVPSIRMRQICESEQAEARAAASALIPSPVRSLVAAPSDSSNVEMSVTSQSSNIESNSKDCTTTAKSNPTITSAEPMQTNATTLTNPCAICMSEEKRLACIPCGHLATCVPCGHSLRSCPICRREIEAFVRVYI</sequence>
<dbReference type="Proteomes" id="UP000663870">
    <property type="component" value="Unassembled WGS sequence"/>
</dbReference>
<evidence type="ECO:0000313" key="10">
    <source>
        <dbReference type="EMBL" id="CAF1273942.1"/>
    </source>
</evidence>
<evidence type="ECO:0000256" key="3">
    <source>
        <dbReference type="ARBA" id="ARBA00022771"/>
    </source>
</evidence>
<comment type="caution">
    <text evidence="11">The sequence shown here is derived from an EMBL/GenBank/DDBJ whole genome shotgun (WGS) entry which is preliminary data.</text>
</comment>
<evidence type="ECO:0000313" key="9">
    <source>
        <dbReference type="EMBL" id="CAF1012357.1"/>
    </source>
</evidence>
<dbReference type="CDD" id="cd00022">
    <property type="entry name" value="BIR"/>
    <property type="match status" value="2"/>
</dbReference>
<dbReference type="InterPro" id="IPR013083">
    <property type="entry name" value="Znf_RING/FYVE/PHD"/>
</dbReference>
<dbReference type="GO" id="GO:0005737">
    <property type="term" value="C:cytoplasm"/>
    <property type="evidence" value="ECO:0007669"/>
    <property type="project" value="TreeGrafter"/>
</dbReference>
<dbReference type="GO" id="GO:0061630">
    <property type="term" value="F:ubiquitin protein ligase activity"/>
    <property type="evidence" value="ECO:0007669"/>
    <property type="project" value="TreeGrafter"/>
</dbReference>
<evidence type="ECO:0000256" key="4">
    <source>
        <dbReference type="ARBA" id="ARBA00022833"/>
    </source>
</evidence>
<dbReference type="Proteomes" id="UP000663874">
    <property type="component" value="Unassembled WGS sequence"/>
</dbReference>
<reference evidence="11" key="1">
    <citation type="submission" date="2021-02" db="EMBL/GenBank/DDBJ databases">
        <authorList>
            <person name="Nowell W R."/>
        </authorList>
    </citation>
    <scope>NUCLEOTIDE SEQUENCE</scope>
</reference>
<keyword evidence="4" id="KW-0862">Zinc</keyword>
<evidence type="ECO:0000256" key="5">
    <source>
        <dbReference type="PROSITE-ProRule" id="PRU00175"/>
    </source>
</evidence>
<dbReference type="SUPFAM" id="SSF57924">
    <property type="entry name" value="Inhibitor of apoptosis (IAP) repeat"/>
    <property type="match status" value="2"/>
</dbReference>
<dbReference type="Gene3D" id="1.10.1170.10">
    <property type="entry name" value="Inhibitor Of Apoptosis Protein (2mihbC-IAP-1), Chain A"/>
    <property type="match status" value="2"/>
</dbReference>
<dbReference type="InterPro" id="IPR001370">
    <property type="entry name" value="BIR_rpt"/>
</dbReference>
<feature type="region of interest" description="Disordered" evidence="6">
    <location>
        <begin position="208"/>
        <end position="227"/>
    </location>
</feature>
<dbReference type="Pfam" id="PF13920">
    <property type="entry name" value="zf-C3HC4_3"/>
    <property type="match status" value="1"/>
</dbReference>
<proteinExistence type="inferred from homology"/>
<evidence type="ECO:0000313" key="8">
    <source>
        <dbReference type="EMBL" id="CAF0997603.1"/>
    </source>
</evidence>
<dbReference type="FunFam" id="1.10.1170.10:FF:000002">
    <property type="entry name" value="Baculoviral IAP repeat containing 7"/>
    <property type="match status" value="1"/>
</dbReference>
<name>A0A818RPI0_9BILA</name>
<evidence type="ECO:0000256" key="1">
    <source>
        <dbReference type="ARBA" id="ARBA00006672"/>
    </source>
</evidence>
<dbReference type="Proteomes" id="UP000663854">
    <property type="component" value="Unassembled WGS sequence"/>
</dbReference>
<dbReference type="GO" id="GO:0051726">
    <property type="term" value="P:regulation of cell cycle"/>
    <property type="evidence" value="ECO:0007669"/>
    <property type="project" value="TreeGrafter"/>
</dbReference>
<feature type="domain" description="RING-type" evidence="7">
    <location>
        <begin position="392"/>
        <end position="427"/>
    </location>
</feature>
<evidence type="ECO:0000313" key="13">
    <source>
        <dbReference type="Proteomes" id="UP000663874"/>
    </source>
</evidence>
<dbReference type="EMBL" id="CAJNOL010001043">
    <property type="protein sequence ID" value="CAF1273942.1"/>
    <property type="molecule type" value="Genomic_DNA"/>
</dbReference>
<dbReference type="Pfam" id="PF00653">
    <property type="entry name" value="BIR"/>
    <property type="match status" value="2"/>
</dbReference>
<dbReference type="EMBL" id="CAJNOH010000356">
    <property type="protein sequence ID" value="CAF1012357.1"/>
    <property type="molecule type" value="Genomic_DNA"/>
</dbReference>
<feature type="region of interest" description="Disordered" evidence="6">
    <location>
        <begin position="357"/>
        <end position="377"/>
    </location>
</feature>
<dbReference type="GO" id="GO:0005634">
    <property type="term" value="C:nucleus"/>
    <property type="evidence" value="ECO:0007669"/>
    <property type="project" value="TreeGrafter"/>
</dbReference>
<dbReference type="PROSITE" id="PS50089">
    <property type="entry name" value="ZF_RING_2"/>
    <property type="match status" value="1"/>
</dbReference>
<dbReference type="InterPro" id="IPR001841">
    <property type="entry name" value="Znf_RING"/>
</dbReference>
<keyword evidence="2" id="KW-0479">Metal-binding</keyword>
<dbReference type="GO" id="GO:0043027">
    <property type="term" value="F:cysteine-type endopeptidase inhibitor activity involved in apoptotic process"/>
    <property type="evidence" value="ECO:0007669"/>
    <property type="project" value="TreeGrafter"/>
</dbReference>
<dbReference type="PROSITE" id="PS50143">
    <property type="entry name" value="BIR_REPEAT_2"/>
    <property type="match status" value="2"/>
</dbReference>
<dbReference type="PANTHER" id="PTHR10044">
    <property type="entry name" value="INHIBITOR OF APOPTOSIS"/>
    <property type="match status" value="1"/>
</dbReference>
<dbReference type="EMBL" id="CAJNOU010000438">
    <property type="protein sequence ID" value="CAF0997603.1"/>
    <property type="molecule type" value="Genomic_DNA"/>
</dbReference>
<evidence type="ECO:0000259" key="7">
    <source>
        <dbReference type="PROSITE" id="PS50089"/>
    </source>
</evidence>
<dbReference type="InterPro" id="IPR050784">
    <property type="entry name" value="IAP"/>
</dbReference>
<feature type="compositionally biased region" description="Polar residues" evidence="6">
    <location>
        <begin position="215"/>
        <end position="227"/>
    </location>
</feature>
<dbReference type="PANTHER" id="PTHR10044:SF139">
    <property type="entry name" value="DEATH-ASSOCIATED INHIBITOR OF APOPTOSIS 2"/>
    <property type="match status" value="1"/>
</dbReference>